<evidence type="ECO:0000256" key="1">
    <source>
        <dbReference type="SAM" id="MobiDB-lite"/>
    </source>
</evidence>
<feature type="region of interest" description="Disordered" evidence="1">
    <location>
        <begin position="44"/>
        <end position="77"/>
    </location>
</feature>
<feature type="compositionally biased region" description="Polar residues" evidence="1">
    <location>
        <begin position="68"/>
        <end position="77"/>
    </location>
</feature>
<evidence type="ECO:0000313" key="2">
    <source>
        <dbReference type="EMBL" id="KAJ8980255.1"/>
    </source>
</evidence>
<dbReference type="PANTHER" id="PTHR10773:SF19">
    <property type="match status" value="1"/>
</dbReference>
<dbReference type="PANTHER" id="PTHR10773">
    <property type="entry name" value="DNA-DIRECTED RNA POLYMERASES I, II, AND III SUBUNIT RPABC2"/>
    <property type="match status" value="1"/>
</dbReference>
<organism evidence="2 3">
    <name type="scientific">Molorchus minor</name>
    <dbReference type="NCBI Taxonomy" id="1323400"/>
    <lineage>
        <taxon>Eukaryota</taxon>
        <taxon>Metazoa</taxon>
        <taxon>Ecdysozoa</taxon>
        <taxon>Arthropoda</taxon>
        <taxon>Hexapoda</taxon>
        <taxon>Insecta</taxon>
        <taxon>Pterygota</taxon>
        <taxon>Neoptera</taxon>
        <taxon>Endopterygota</taxon>
        <taxon>Coleoptera</taxon>
        <taxon>Polyphaga</taxon>
        <taxon>Cucujiformia</taxon>
        <taxon>Chrysomeloidea</taxon>
        <taxon>Cerambycidae</taxon>
        <taxon>Lamiinae</taxon>
        <taxon>Monochamini</taxon>
        <taxon>Molorchus</taxon>
    </lineage>
</organism>
<gene>
    <name evidence="2" type="ORF">NQ317_019470</name>
</gene>
<reference evidence="2" key="1">
    <citation type="journal article" date="2023" name="Insect Mol. Biol.">
        <title>Genome sequencing provides insights into the evolution of gene families encoding plant cell wall-degrading enzymes in longhorned beetles.</title>
        <authorList>
            <person name="Shin N.R."/>
            <person name="Okamura Y."/>
            <person name="Kirsch R."/>
            <person name="Pauchet Y."/>
        </authorList>
    </citation>
    <scope>NUCLEOTIDE SEQUENCE</scope>
    <source>
        <strain evidence="2">MMC_N1</strain>
    </source>
</reference>
<dbReference type="EMBL" id="JAPWTJ010000271">
    <property type="protein sequence ID" value="KAJ8980255.1"/>
    <property type="molecule type" value="Genomic_DNA"/>
</dbReference>
<keyword evidence="3" id="KW-1185">Reference proteome</keyword>
<dbReference type="Proteomes" id="UP001162164">
    <property type="component" value="Unassembled WGS sequence"/>
</dbReference>
<comment type="caution">
    <text evidence="2">The sequence shown here is derived from an EMBL/GenBank/DDBJ whole genome shotgun (WGS) entry which is preliminary data.</text>
</comment>
<accession>A0ABQ9JSK5</accession>
<sequence length="480" mass="55237">MMSVESIKYETSLFFVGDKEHTLVQLDEFKQSVIKNLYEPQIEKNVSYPTPSPVDDSDLDKDYHPPSDAQSLNFENASPTIITTKKKRIRNPTECKQKKMKLKINSGESYNTRSGTIKRRKTVQPGCDEKCKLKCTTNVNETRQQIFTEFYALGDKDLQRNFINACMEQKAARKYRNPNAKRNLNNAYFFKFGNKKVYVCKRFFTSTLDVTNTTISTVIKKKSSIGVVSADKRGRHANHKKLSPNLEQGVIDHINSFARIESHYCRADNQREFIDGGLNIASMYRLYLEEREQSAFSDLKKDYCSFCDKYKNSSTKHLLQNEYNEHLLEKYLARKKKKADIELVKTTEDSAIYCFDLQAVMPLPCGDVSIFYYKSKLNVINFTIYDITEKEGFSYLWHEAEAKRGFITKSKAGGNEAMVQSGERINFWDFTIIRRSLRSGADTIKGAKINRAYGLQLRKPGAAIAGRHGEPHQEKRQAVL</sequence>
<proteinExistence type="predicted"/>
<name>A0ABQ9JSK5_9CUCU</name>
<evidence type="ECO:0000313" key="3">
    <source>
        <dbReference type="Proteomes" id="UP001162164"/>
    </source>
</evidence>
<protein>
    <submittedName>
        <fullName evidence="2">Uncharacterized protein</fullName>
    </submittedName>
</protein>